<accession>A0A430A2M3</accession>
<name>A0A430A2M3_9ENTE</name>
<reference evidence="1 2" key="1">
    <citation type="submission" date="2017-05" db="EMBL/GenBank/DDBJ databases">
        <title>Vagococcus spp. assemblies.</title>
        <authorList>
            <person name="Gulvik C.A."/>
        </authorList>
    </citation>
    <scope>NUCLEOTIDE SEQUENCE [LARGE SCALE GENOMIC DNA]</scope>
    <source>
        <strain evidence="1 2">SS1995</strain>
    </source>
</reference>
<dbReference type="InterPro" id="IPR023324">
    <property type="entry name" value="BH2638-like_sf"/>
</dbReference>
<dbReference type="InterPro" id="IPR007920">
    <property type="entry name" value="UPF0223"/>
</dbReference>
<organism evidence="1 2">
    <name type="scientific">Vagococcus vulneris</name>
    <dbReference type="NCBI Taxonomy" id="1977869"/>
    <lineage>
        <taxon>Bacteria</taxon>
        <taxon>Bacillati</taxon>
        <taxon>Bacillota</taxon>
        <taxon>Bacilli</taxon>
        <taxon>Lactobacillales</taxon>
        <taxon>Enterococcaceae</taxon>
        <taxon>Vagococcus</taxon>
    </lineage>
</organism>
<dbReference type="SUPFAM" id="SSF158504">
    <property type="entry name" value="BH2638-like"/>
    <property type="match status" value="1"/>
</dbReference>
<dbReference type="OrthoDB" id="1649074at2"/>
<proteinExistence type="predicted"/>
<dbReference type="AlphaFoldDB" id="A0A430A2M3"/>
<protein>
    <submittedName>
        <fullName evidence="1">Uncharacterized protein</fullName>
    </submittedName>
</protein>
<evidence type="ECO:0000313" key="2">
    <source>
        <dbReference type="Proteomes" id="UP000287857"/>
    </source>
</evidence>
<dbReference type="EMBL" id="NGJS01000001">
    <property type="protein sequence ID" value="RSU00696.1"/>
    <property type="molecule type" value="Genomic_DNA"/>
</dbReference>
<dbReference type="RefSeq" id="WP_125982934.1">
    <property type="nucleotide sequence ID" value="NZ_NGJS01000001.1"/>
</dbReference>
<keyword evidence="2" id="KW-1185">Reference proteome</keyword>
<comment type="caution">
    <text evidence="1">The sequence shown here is derived from an EMBL/GenBank/DDBJ whole genome shotgun (WGS) entry which is preliminary data.</text>
</comment>
<sequence>MKENFSYPLNPEWSTQEIVTVMAMWEILEQTYTKRVTAEDFLGVYKNFKDIVKSIGEERQLGNEFEELTGYSLYRTVKSARAQKTGVLRIKERG</sequence>
<dbReference type="Pfam" id="PF05256">
    <property type="entry name" value="UPF0223"/>
    <property type="match status" value="1"/>
</dbReference>
<evidence type="ECO:0000313" key="1">
    <source>
        <dbReference type="EMBL" id="RSU00696.1"/>
    </source>
</evidence>
<gene>
    <name evidence="1" type="ORF">CBF37_01405</name>
</gene>
<dbReference type="PIRSF" id="PIRSF037260">
    <property type="entry name" value="UPF0223"/>
    <property type="match status" value="1"/>
</dbReference>
<dbReference type="NCBIfam" id="NF003353">
    <property type="entry name" value="PRK04387.1"/>
    <property type="match status" value="1"/>
</dbReference>
<dbReference type="Proteomes" id="UP000287857">
    <property type="component" value="Unassembled WGS sequence"/>
</dbReference>
<dbReference type="Gene3D" id="1.10.220.80">
    <property type="entry name" value="BH2638-like"/>
    <property type="match status" value="1"/>
</dbReference>